<keyword evidence="5" id="KW-0804">Transcription</keyword>
<feature type="modified residue" description="4-aspartylphosphate" evidence="6">
    <location>
        <position position="51"/>
    </location>
</feature>
<dbReference type="Gene3D" id="6.10.250.690">
    <property type="match status" value="1"/>
</dbReference>
<feature type="domain" description="Response regulatory" evidence="8">
    <location>
        <begin position="2"/>
        <end position="116"/>
    </location>
</feature>
<dbReference type="Pfam" id="PF00072">
    <property type="entry name" value="Response_reg"/>
    <property type="match status" value="1"/>
</dbReference>
<keyword evidence="11" id="KW-1185">Reference proteome</keyword>
<evidence type="ECO:0000256" key="2">
    <source>
        <dbReference type="ARBA" id="ARBA00023012"/>
    </source>
</evidence>
<dbReference type="CDD" id="cd00383">
    <property type="entry name" value="trans_reg_C"/>
    <property type="match status" value="1"/>
</dbReference>
<evidence type="ECO:0000256" key="1">
    <source>
        <dbReference type="ARBA" id="ARBA00022553"/>
    </source>
</evidence>
<reference evidence="10" key="1">
    <citation type="submission" date="2020-10" db="EMBL/GenBank/DDBJ databases">
        <authorList>
            <person name="Castelo-Branco R."/>
            <person name="Eusebio N."/>
            <person name="Adriana R."/>
            <person name="Vieira A."/>
            <person name="Brugerolle De Fraissinette N."/>
            <person name="Rezende De Castro R."/>
            <person name="Schneider M.P."/>
            <person name="Vasconcelos V."/>
            <person name="Leao P.N."/>
        </authorList>
    </citation>
    <scope>NUCLEOTIDE SEQUENCE</scope>
    <source>
        <strain evidence="10">LEGE 07310</strain>
    </source>
</reference>
<dbReference type="Gene3D" id="1.10.10.10">
    <property type="entry name" value="Winged helix-like DNA-binding domain superfamily/Winged helix DNA-binding domain"/>
    <property type="match status" value="1"/>
</dbReference>
<dbReference type="AlphaFoldDB" id="A0A8J7AK08"/>
<dbReference type="GO" id="GO:0005829">
    <property type="term" value="C:cytosol"/>
    <property type="evidence" value="ECO:0007669"/>
    <property type="project" value="TreeGrafter"/>
</dbReference>
<gene>
    <name evidence="10" type="ORF">IQ241_17305</name>
</gene>
<evidence type="ECO:0000256" key="4">
    <source>
        <dbReference type="ARBA" id="ARBA00023125"/>
    </source>
</evidence>
<evidence type="ECO:0000256" key="3">
    <source>
        <dbReference type="ARBA" id="ARBA00023015"/>
    </source>
</evidence>
<dbReference type="GO" id="GO:0000156">
    <property type="term" value="F:phosphorelay response regulator activity"/>
    <property type="evidence" value="ECO:0007669"/>
    <property type="project" value="TreeGrafter"/>
</dbReference>
<evidence type="ECO:0000259" key="9">
    <source>
        <dbReference type="PROSITE" id="PS51755"/>
    </source>
</evidence>
<protein>
    <submittedName>
        <fullName evidence="10">Response regulator transcription factor</fullName>
    </submittedName>
</protein>
<dbReference type="PANTHER" id="PTHR48111:SF15">
    <property type="entry name" value="OMPR SUBFAMILY"/>
    <property type="match status" value="1"/>
</dbReference>
<evidence type="ECO:0000256" key="7">
    <source>
        <dbReference type="PROSITE-ProRule" id="PRU01091"/>
    </source>
</evidence>
<dbReference type="FunFam" id="3.40.50.2300:FF:000002">
    <property type="entry name" value="DNA-binding response regulator PhoP"/>
    <property type="match status" value="1"/>
</dbReference>
<dbReference type="Pfam" id="PF00486">
    <property type="entry name" value="Trans_reg_C"/>
    <property type="match status" value="1"/>
</dbReference>
<evidence type="ECO:0000256" key="5">
    <source>
        <dbReference type="ARBA" id="ARBA00023163"/>
    </source>
</evidence>
<sequence>MRILLVEDDHHLAASLSEALEAERYTVDIAYNGEIAWQQMRILPYDLALMDVTLPQLDGLRLCQRMRSHGVCSPVLMLTARDTSGDKVAGLDSGADAYMVKPFDLAELIAQIRALLRRGATAPPQALAWGALRLNPTTYDVGYQDAPVRLTPKEFAILELLLRNGRCVISRHFILDSIWKLDDPPGEETVKAHLKSIRQKLRKAGAPRQFIETVHGLGYRLMNL</sequence>
<accession>A0A8J7AK08</accession>
<feature type="domain" description="OmpR/PhoB-type" evidence="9">
    <location>
        <begin position="124"/>
        <end position="223"/>
    </location>
</feature>
<keyword evidence="2" id="KW-0902">Two-component regulatory system</keyword>
<evidence type="ECO:0000313" key="11">
    <source>
        <dbReference type="Proteomes" id="UP000636505"/>
    </source>
</evidence>
<comment type="caution">
    <text evidence="10">The sequence shown here is derived from an EMBL/GenBank/DDBJ whole genome shotgun (WGS) entry which is preliminary data.</text>
</comment>
<dbReference type="SMART" id="SM00448">
    <property type="entry name" value="REC"/>
    <property type="match status" value="1"/>
</dbReference>
<dbReference type="PROSITE" id="PS51755">
    <property type="entry name" value="OMPR_PHOB"/>
    <property type="match status" value="1"/>
</dbReference>
<dbReference type="PROSITE" id="PS50110">
    <property type="entry name" value="RESPONSE_REGULATORY"/>
    <property type="match status" value="1"/>
</dbReference>
<name>A0A8J7AK08_9CYAN</name>
<feature type="DNA-binding region" description="OmpR/PhoB-type" evidence="7">
    <location>
        <begin position="124"/>
        <end position="223"/>
    </location>
</feature>
<dbReference type="GO" id="GO:0000976">
    <property type="term" value="F:transcription cis-regulatory region binding"/>
    <property type="evidence" value="ECO:0007669"/>
    <property type="project" value="TreeGrafter"/>
</dbReference>
<dbReference type="InterPro" id="IPR011006">
    <property type="entry name" value="CheY-like_superfamily"/>
</dbReference>
<keyword evidence="3" id="KW-0805">Transcription regulation</keyword>
<dbReference type="SMART" id="SM00862">
    <property type="entry name" value="Trans_reg_C"/>
    <property type="match status" value="1"/>
</dbReference>
<dbReference type="EMBL" id="JADEXG010000045">
    <property type="protein sequence ID" value="MBE9079033.1"/>
    <property type="molecule type" value="Genomic_DNA"/>
</dbReference>
<dbReference type="RefSeq" id="WP_193909550.1">
    <property type="nucleotide sequence ID" value="NZ_JADEXG010000045.1"/>
</dbReference>
<keyword evidence="1 6" id="KW-0597">Phosphoprotein</keyword>
<organism evidence="10 11">
    <name type="scientific">Vasconcelosia minhoensis LEGE 07310</name>
    <dbReference type="NCBI Taxonomy" id="915328"/>
    <lineage>
        <taxon>Bacteria</taxon>
        <taxon>Bacillati</taxon>
        <taxon>Cyanobacteriota</taxon>
        <taxon>Cyanophyceae</taxon>
        <taxon>Nodosilineales</taxon>
        <taxon>Cymatolegaceae</taxon>
        <taxon>Vasconcelosia</taxon>
        <taxon>Vasconcelosia minhoensis</taxon>
    </lineage>
</organism>
<dbReference type="PANTHER" id="PTHR48111">
    <property type="entry name" value="REGULATOR OF RPOS"/>
    <property type="match status" value="1"/>
</dbReference>
<dbReference type="InterPro" id="IPR036388">
    <property type="entry name" value="WH-like_DNA-bd_sf"/>
</dbReference>
<dbReference type="GO" id="GO:0006355">
    <property type="term" value="P:regulation of DNA-templated transcription"/>
    <property type="evidence" value="ECO:0007669"/>
    <property type="project" value="InterPro"/>
</dbReference>
<evidence type="ECO:0000313" key="10">
    <source>
        <dbReference type="EMBL" id="MBE9079033.1"/>
    </source>
</evidence>
<dbReference type="SUPFAM" id="SSF52172">
    <property type="entry name" value="CheY-like"/>
    <property type="match status" value="1"/>
</dbReference>
<proteinExistence type="predicted"/>
<dbReference type="CDD" id="cd19935">
    <property type="entry name" value="REC_OmpR_CusR-like"/>
    <property type="match status" value="1"/>
</dbReference>
<dbReference type="InterPro" id="IPR039420">
    <property type="entry name" value="WalR-like"/>
</dbReference>
<dbReference type="GO" id="GO:0032993">
    <property type="term" value="C:protein-DNA complex"/>
    <property type="evidence" value="ECO:0007669"/>
    <property type="project" value="TreeGrafter"/>
</dbReference>
<evidence type="ECO:0000256" key="6">
    <source>
        <dbReference type="PROSITE-ProRule" id="PRU00169"/>
    </source>
</evidence>
<evidence type="ECO:0000259" key="8">
    <source>
        <dbReference type="PROSITE" id="PS50110"/>
    </source>
</evidence>
<dbReference type="InterPro" id="IPR001867">
    <property type="entry name" value="OmpR/PhoB-type_DNA-bd"/>
</dbReference>
<dbReference type="Gene3D" id="3.40.50.2300">
    <property type="match status" value="1"/>
</dbReference>
<dbReference type="InterPro" id="IPR001789">
    <property type="entry name" value="Sig_transdc_resp-reg_receiver"/>
</dbReference>
<dbReference type="Proteomes" id="UP000636505">
    <property type="component" value="Unassembled WGS sequence"/>
</dbReference>
<keyword evidence="4 7" id="KW-0238">DNA-binding</keyword>